<dbReference type="GO" id="GO:1990071">
    <property type="term" value="C:TRAPPII protein complex"/>
    <property type="evidence" value="ECO:0007669"/>
    <property type="project" value="InterPro"/>
</dbReference>
<dbReference type="InParanoid" id="H0EM28"/>
<feature type="domain" description="DUF7077" evidence="3">
    <location>
        <begin position="749"/>
        <end position="857"/>
    </location>
</feature>
<evidence type="ECO:0000313" key="5">
    <source>
        <dbReference type="Proteomes" id="UP000005446"/>
    </source>
</evidence>
<sequence length="875" mass="97079">MEQSSSSSKVTAEARREVREWIKEHTPPTQSSTKRTTQENHDAYDWLIIHVVVPNTAAATQPRTSGKSSENSSGTAAEKAAARWRGGGSTTILEKLRADFNGSSKSTIDRIVQIRIGINDVPYEILPRVVPAIPGSYTETPQENENAWADFISKLKERILASFDLRVGQYEEDIQERDNQRSLPGWNFCTFFVLKEGLAGGFESVGLVEDALVGYDELAVGLDAIVREQAITGTGPQHGGDFLPFTEDLKKVAENTKVAMLRDLGQDDTEESIDLQSNPISADSDVDEIPVDASKKRYRQLILSNNISIFDFRCYIFARQLSLLLRLANATSSQDELLAKLKEQRELNMQGIASRSPAVKQKPESENLVILAEICRRTLAFVASISRILRDDIWASQLQLHKSTQEGDDKDALKVQPIQDPIMEKVVDNIASSFTFGVAQQILAQTSTKALPIPPSTLAPPNGKMELGGQEPKASIPEPKTMMHPARTTSLAVRSISRDPSTAGNRSSSVPGVGNPSMFIKAGLEELAGHRAELYLLSRSVLEQVGKERGWSTGWDEMAKIHGSGREMEDVSLDDEVSVSKNVRERDEEAARKDDFVRVVLELLSKSAAAEKETQSRRSALKFGRTPNFEPDQGVSAASYLGLLLQTTKSFQHEIRVPLENFFAHLDVDSTARYHSEQDSFTLTVKLRYLLEDDLTVEKAKVRIDATFGETHREIWLETDGPNTFTKGDGFFTVNTNVIVPGTYTVGHLFASKYMHLDRNRFLELELSSGWNEVIEGELHIRAATAGMRLQTSEAIVIVGSLVLAKKQEAGVIKFGALSSHSLAKIRMPFNLEHESSDVSLKIEVSYTTEKVHNIFSDVKPLTSVELPIRWLRNV</sequence>
<name>H0EM28_GLAL7</name>
<dbReference type="InterPro" id="IPR045126">
    <property type="entry name" value="TRAPPC10/Trs130"/>
</dbReference>
<dbReference type="InterPro" id="IPR056913">
    <property type="entry name" value="TRAPPC10/Trs130_N"/>
</dbReference>
<proteinExistence type="predicted"/>
<reference evidence="4 5" key="1">
    <citation type="journal article" date="2012" name="Eukaryot. Cell">
        <title>Genome sequence of the fungus Glarea lozoyensis: the first genome sequence of a species from the Helotiaceae family.</title>
        <authorList>
            <person name="Youssar L."/>
            <person name="Gruening B.A."/>
            <person name="Erxleben A."/>
            <person name="Guenther S."/>
            <person name="Huettel W."/>
        </authorList>
    </citation>
    <scope>NUCLEOTIDE SEQUENCE [LARGE SCALE GENOMIC DNA]</scope>
    <source>
        <strain evidence="5">ATCC 74030 / MF5533</strain>
    </source>
</reference>
<dbReference type="PANTHER" id="PTHR13251:SF3">
    <property type="entry name" value="TRAFFICKING PROTEIN PARTICLE COMPLEX SUBUNIT 10"/>
    <property type="match status" value="1"/>
</dbReference>
<dbReference type="AlphaFoldDB" id="H0EM28"/>
<feature type="compositionally biased region" description="Polar residues" evidence="1">
    <location>
        <begin position="58"/>
        <end position="75"/>
    </location>
</feature>
<keyword evidence="5" id="KW-1185">Reference proteome</keyword>
<dbReference type="Pfam" id="PF23274">
    <property type="entry name" value="DUF7077"/>
    <property type="match status" value="1"/>
</dbReference>
<dbReference type="PANTHER" id="PTHR13251">
    <property type="entry name" value="EPILEPSY HOLOPROSENCEPHALY CANDIDATE 1/TMEM1"/>
    <property type="match status" value="1"/>
</dbReference>
<dbReference type="OrthoDB" id="10256906at2759"/>
<dbReference type="EMBL" id="AGUE01000083">
    <property type="protein sequence ID" value="EHL00372.1"/>
    <property type="molecule type" value="Genomic_DNA"/>
</dbReference>
<dbReference type="Proteomes" id="UP000005446">
    <property type="component" value="Unassembled WGS sequence"/>
</dbReference>
<dbReference type="GO" id="GO:0005829">
    <property type="term" value="C:cytosol"/>
    <property type="evidence" value="ECO:0007669"/>
    <property type="project" value="GOC"/>
</dbReference>
<feature type="domain" description="TRAPPC10/Trs130 N-terminal" evidence="2">
    <location>
        <begin position="140"/>
        <end position="331"/>
    </location>
</feature>
<accession>H0EM28</accession>
<organism evidence="4 5">
    <name type="scientific">Glarea lozoyensis (strain ATCC 74030 / MF5533)</name>
    <dbReference type="NCBI Taxonomy" id="1104152"/>
    <lineage>
        <taxon>Eukaryota</taxon>
        <taxon>Fungi</taxon>
        <taxon>Dikarya</taxon>
        <taxon>Ascomycota</taxon>
        <taxon>Pezizomycotina</taxon>
        <taxon>Leotiomycetes</taxon>
        <taxon>Helotiales</taxon>
        <taxon>Helotiaceae</taxon>
        <taxon>Glarea</taxon>
    </lineage>
</organism>
<evidence type="ECO:0000259" key="2">
    <source>
        <dbReference type="Pfam" id="PF23036"/>
    </source>
</evidence>
<evidence type="ECO:0000313" key="4">
    <source>
        <dbReference type="EMBL" id="EHL00372.1"/>
    </source>
</evidence>
<feature type="region of interest" description="Disordered" evidence="1">
    <location>
        <begin position="58"/>
        <end position="84"/>
    </location>
</feature>
<protein>
    <submittedName>
        <fullName evidence="4">Putative Trafficking protein particle complex subunit 10</fullName>
    </submittedName>
</protein>
<dbReference type="HOGENOM" id="CLU_001428_1_0_1"/>
<evidence type="ECO:0000256" key="1">
    <source>
        <dbReference type="SAM" id="MobiDB-lite"/>
    </source>
</evidence>
<dbReference type="Pfam" id="PF23036">
    <property type="entry name" value="TRAPPC10_1st"/>
    <property type="match status" value="1"/>
</dbReference>
<dbReference type="GO" id="GO:0034498">
    <property type="term" value="P:early endosome to Golgi transport"/>
    <property type="evidence" value="ECO:0007669"/>
    <property type="project" value="TreeGrafter"/>
</dbReference>
<feature type="region of interest" description="Disordered" evidence="1">
    <location>
        <begin position="1"/>
        <end position="37"/>
    </location>
</feature>
<evidence type="ECO:0000259" key="3">
    <source>
        <dbReference type="Pfam" id="PF23274"/>
    </source>
</evidence>
<gene>
    <name evidence="4" type="ORF">M7I_3654</name>
</gene>
<comment type="caution">
    <text evidence="4">The sequence shown here is derived from an EMBL/GenBank/DDBJ whole genome shotgun (WGS) entry which is preliminary data.</text>
</comment>
<feature type="compositionally biased region" description="Polar residues" evidence="1">
    <location>
        <begin position="1"/>
        <end position="10"/>
    </location>
</feature>
<dbReference type="GO" id="GO:0006891">
    <property type="term" value="P:intra-Golgi vesicle-mediated transport"/>
    <property type="evidence" value="ECO:0007669"/>
    <property type="project" value="TreeGrafter"/>
</dbReference>
<dbReference type="InterPro" id="IPR055505">
    <property type="entry name" value="DUF7077"/>
</dbReference>
<feature type="compositionally biased region" description="Basic and acidic residues" evidence="1">
    <location>
        <begin position="12"/>
        <end position="26"/>
    </location>
</feature>
<feature type="region of interest" description="Disordered" evidence="1">
    <location>
        <begin position="453"/>
        <end position="481"/>
    </location>
</feature>